<dbReference type="Pfam" id="PF01381">
    <property type="entry name" value="HTH_3"/>
    <property type="match status" value="1"/>
</dbReference>
<dbReference type="CDD" id="cd00093">
    <property type="entry name" value="HTH_XRE"/>
    <property type="match status" value="1"/>
</dbReference>
<dbReference type="Proteomes" id="UP000197587">
    <property type="component" value="Unassembled WGS sequence"/>
</dbReference>
<dbReference type="NCBIfam" id="TIGR02607">
    <property type="entry name" value="antidote_HigA"/>
    <property type="match status" value="1"/>
</dbReference>
<name>A0A246BBL7_9FLAO</name>
<dbReference type="RefSeq" id="WP_031503168.1">
    <property type="nucleotide sequence ID" value="NZ_JASZ02000003.1"/>
</dbReference>
<dbReference type="InterPro" id="IPR001387">
    <property type="entry name" value="Cro/C1-type_HTH"/>
</dbReference>
<keyword evidence="4" id="KW-1185">Reference proteome</keyword>
<gene>
    <name evidence="3" type="ORF">AP75_02795</name>
</gene>
<evidence type="ECO:0000313" key="3">
    <source>
        <dbReference type="EMBL" id="OWK99060.1"/>
    </source>
</evidence>
<protein>
    <submittedName>
        <fullName evidence="3">Transcriptional regulator</fullName>
    </submittedName>
</protein>
<dbReference type="InterPro" id="IPR010982">
    <property type="entry name" value="Lambda_DNA-bd_dom_sf"/>
</dbReference>
<evidence type="ECO:0000313" key="4">
    <source>
        <dbReference type="Proteomes" id="UP000197587"/>
    </source>
</evidence>
<comment type="caution">
    <text evidence="3">The sequence shown here is derived from an EMBL/GenBank/DDBJ whole genome shotgun (WGS) entry which is preliminary data.</text>
</comment>
<dbReference type="PROSITE" id="PS50943">
    <property type="entry name" value="HTH_CROC1"/>
    <property type="match status" value="1"/>
</dbReference>
<dbReference type="AlphaFoldDB" id="A0A246BBL7"/>
<feature type="domain" description="HTH cro/C1-type" evidence="2">
    <location>
        <begin position="23"/>
        <end position="68"/>
    </location>
</feature>
<dbReference type="InterPro" id="IPR013430">
    <property type="entry name" value="Toxin_antidote_HigA"/>
</dbReference>
<reference evidence="3 4" key="1">
    <citation type="submission" date="2014-01" db="EMBL/GenBank/DDBJ databases">
        <authorList>
            <consortium name="Genome Consortium for Active Teaching"/>
            <person name="Sontag T.C."/>
            <person name="Newman J.D."/>
        </authorList>
    </citation>
    <scope>NUCLEOTIDE SEQUENCE [LARGE SCALE GENOMIC DNA]</scope>
    <source>
        <strain evidence="3 4">DSM 19056</strain>
    </source>
</reference>
<dbReference type="SMART" id="SM00530">
    <property type="entry name" value="HTH_XRE"/>
    <property type="match status" value="1"/>
</dbReference>
<dbReference type="GO" id="GO:0003677">
    <property type="term" value="F:DNA binding"/>
    <property type="evidence" value="ECO:0007669"/>
    <property type="project" value="UniProtKB-KW"/>
</dbReference>
<proteinExistence type="predicted"/>
<organism evidence="3 4">
    <name type="scientific">Kaistella haifensis DSM 19056</name>
    <dbReference type="NCBI Taxonomy" id="1450526"/>
    <lineage>
        <taxon>Bacteria</taxon>
        <taxon>Pseudomonadati</taxon>
        <taxon>Bacteroidota</taxon>
        <taxon>Flavobacteriia</taxon>
        <taxon>Flavobacteriales</taxon>
        <taxon>Weeksellaceae</taxon>
        <taxon>Chryseobacterium group</taxon>
        <taxon>Kaistella</taxon>
    </lineage>
</organism>
<dbReference type="Gene3D" id="1.10.260.40">
    <property type="entry name" value="lambda repressor-like DNA-binding domains"/>
    <property type="match status" value="1"/>
</dbReference>
<dbReference type="EMBL" id="JASZ02000003">
    <property type="protein sequence ID" value="OWK99060.1"/>
    <property type="molecule type" value="Genomic_DNA"/>
</dbReference>
<evidence type="ECO:0000256" key="1">
    <source>
        <dbReference type="ARBA" id="ARBA00023125"/>
    </source>
</evidence>
<dbReference type="PANTHER" id="PTHR36924">
    <property type="entry name" value="ANTITOXIN HIGA-1"/>
    <property type="match status" value="1"/>
</dbReference>
<reference evidence="3 4" key="2">
    <citation type="submission" date="2017-05" db="EMBL/GenBank/DDBJ databases">
        <title>Genome of Chryseobacterium haifense.</title>
        <authorList>
            <person name="Newman J.D."/>
        </authorList>
    </citation>
    <scope>NUCLEOTIDE SEQUENCE [LARGE SCALE GENOMIC DNA]</scope>
    <source>
        <strain evidence="3 4">DSM 19056</strain>
    </source>
</reference>
<keyword evidence="1" id="KW-0238">DNA-binding</keyword>
<evidence type="ECO:0000259" key="2">
    <source>
        <dbReference type="PROSITE" id="PS50943"/>
    </source>
</evidence>
<dbReference type="PANTHER" id="PTHR36924:SF1">
    <property type="entry name" value="ANTITOXIN HIGA-1"/>
    <property type="match status" value="1"/>
</dbReference>
<accession>A0A246BBL7</accession>
<dbReference type="SUPFAM" id="SSF47413">
    <property type="entry name" value="lambda repressor-like DNA-binding domains"/>
    <property type="match status" value="1"/>
</dbReference>
<sequence>MEKLRNISPGEILLEEFLVPLEISQYRLSKDLEIPQTRISEIIKGNRRISADTAVRLSAYFGNSPKFWLGLQDDYDIENELKEKSSEVTRITRIRKEKEDVV</sequence>